<comment type="subcellular location">
    <subcellularLocation>
        <location evidence="1">Cell membrane</location>
        <topology evidence="1">Multi-pass membrane protein</topology>
    </subcellularLocation>
</comment>
<dbReference type="AlphaFoldDB" id="A0A3A4N1V9"/>
<sequence length="344" mass="39153">MCAFRSPITHMCRCRERRHPEGETRMILTAALHVFSYAAFAVFVIAVAVRYHRIQSMPLHLRWDLYPVAHEGKRAHYGGSYFEELDWWTKPREFSLVGELKGMLPEMLFMKALWEHNRPLWFRSFPFHFGLYLLIGWAGLLLIGAIAEVAGVAVSSEGGVGALIHYLTILAGAFGFILSIIGAVALLHRRLTDEEVDGYTSPAHIFNLSLFILALAVGFLTYILADQTFSLARGYIRSLITFNLTTPIGSGAVAAEFLLFSILVAYVPLTHMSHFFTKYFFYHKIRWDDEPNFKGSRIEKEITQALGYRVSWSAPHLKADGKKNWADICTEEVDKEVREEAKKK</sequence>
<keyword evidence="4 7" id="KW-1133">Transmembrane helix</keyword>
<feature type="transmembrane region" description="Helical" evidence="7">
    <location>
        <begin position="245"/>
        <end position="269"/>
    </location>
</feature>
<feature type="transmembrane region" description="Helical" evidence="7">
    <location>
        <begin position="163"/>
        <end position="187"/>
    </location>
</feature>
<evidence type="ECO:0000256" key="6">
    <source>
        <dbReference type="ARBA" id="ARBA00023136"/>
    </source>
</evidence>
<dbReference type="Proteomes" id="UP000265882">
    <property type="component" value="Unassembled WGS sequence"/>
</dbReference>
<feature type="transmembrane region" description="Helical" evidence="7">
    <location>
        <begin position="129"/>
        <end position="151"/>
    </location>
</feature>
<dbReference type="InterPro" id="IPR023234">
    <property type="entry name" value="NarG-like_domain"/>
</dbReference>
<organism evidence="9 10">
    <name type="scientific">Abyssobacteria bacterium (strain SURF_5)</name>
    <dbReference type="NCBI Taxonomy" id="2093360"/>
    <lineage>
        <taxon>Bacteria</taxon>
        <taxon>Pseudomonadati</taxon>
        <taxon>Candidatus Hydrogenedentota</taxon>
        <taxon>Candidatus Abyssobacteria</taxon>
    </lineage>
</organism>
<comment type="caution">
    <text evidence="9">The sequence shown here is derived from an EMBL/GenBank/DDBJ whole genome shotgun (WGS) entry which is preliminary data.</text>
</comment>
<keyword evidence="3 7" id="KW-0812">Transmembrane</keyword>
<dbReference type="GO" id="GO:0005886">
    <property type="term" value="C:plasma membrane"/>
    <property type="evidence" value="ECO:0007669"/>
    <property type="project" value="UniProtKB-SubCell"/>
</dbReference>
<evidence type="ECO:0000256" key="2">
    <source>
        <dbReference type="ARBA" id="ARBA00022475"/>
    </source>
</evidence>
<evidence type="ECO:0000313" key="10">
    <source>
        <dbReference type="Proteomes" id="UP000265882"/>
    </source>
</evidence>
<keyword evidence="5" id="KW-0560">Oxidoreductase</keyword>
<dbReference type="Gene3D" id="1.20.950.20">
    <property type="entry name" value="Transmembrane di-heme cytochromes, Chain C"/>
    <property type="match status" value="1"/>
</dbReference>
<evidence type="ECO:0000256" key="1">
    <source>
        <dbReference type="ARBA" id="ARBA00004651"/>
    </source>
</evidence>
<name>A0A3A4N1V9_ABYX5</name>
<evidence type="ECO:0000256" key="4">
    <source>
        <dbReference type="ARBA" id="ARBA00022989"/>
    </source>
</evidence>
<dbReference type="EMBL" id="QZKU01000128">
    <property type="protein sequence ID" value="RJP16077.1"/>
    <property type="molecule type" value="Genomic_DNA"/>
</dbReference>
<feature type="domain" description="NarG-like" evidence="8">
    <location>
        <begin position="117"/>
        <end position="282"/>
    </location>
</feature>
<evidence type="ECO:0000256" key="3">
    <source>
        <dbReference type="ARBA" id="ARBA00022692"/>
    </source>
</evidence>
<reference evidence="9 10" key="1">
    <citation type="journal article" date="2017" name="ISME J.">
        <title>Energy and carbon metabolisms in a deep terrestrial subsurface fluid microbial community.</title>
        <authorList>
            <person name="Momper L."/>
            <person name="Jungbluth S.P."/>
            <person name="Lee M.D."/>
            <person name="Amend J.P."/>
        </authorList>
    </citation>
    <scope>NUCLEOTIDE SEQUENCE [LARGE SCALE GENOMIC DNA]</scope>
    <source>
        <strain evidence="9">SURF_5</strain>
    </source>
</reference>
<evidence type="ECO:0000256" key="5">
    <source>
        <dbReference type="ARBA" id="ARBA00023002"/>
    </source>
</evidence>
<accession>A0A3A4N1V9</accession>
<feature type="transmembrane region" description="Helical" evidence="7">
    <location>
        <begin position="26"/>
        <end position="49"/>
    </location>
</feature>
<evidence type="ECO:0000256" key="7">
    <source>
        <dbReference type="SAM" id="Phobius"/>
    </source>
</evidence>
<protein>
    <submittedName>
        <fullName evidence="9">Nitrate reductase</fullName>
    </submittedName>
</protein>
<dbReference type="SUPFAM" id="SSF103501">
    <property type="entry name" value="Respiratory nitrate reductase 1 gamma chain"/>
    <property type="match status" value="1"/>
</dbReference>
<keyword evidence="6 7" id="KW-0472">Membrane</keyword>
<dbReference type="GO" id="GO:0016491">
    <property type="term" value="F:oxidoreductase activity"/>
    <property type="evidence" value="ECO:0007669"/>
    <property type="project" value="UniProtKB-KW"/>
</dbReference>
<proteinExistence type="predicted"/>
<evidence type="ECO:0000259" key="8">
    <source>
        <dbReference type="Pfam" id="PF02665"/>
    </source>
</evidence>
<gene>
    <name evidence="9" type="ORF">C4520_18855</name>
</gene>
<dbReference type="InterPro" id="IPR036197">
    <property type="entry name" value="NarG-like_sf"/>
</dbReference>
<dbReference type="Pfam" id="PF02665">
    <property type="entry name" value="Nitrate_red_gam"/>
    <property type="match status" value="1"/>
</dbReference>
<keyword evidence="2" id="KW-1003">Cell membrane</keyword>
<evidence type="ECO:0000313" key="9">
    <source>
        <dbReference type="EMBL" id="RJP16077.1"/>
    </source>
</evidence>
<feature type="transmembrane region" description="Helical" evidence="7">
    <location>
        <begin position="208"/>
        <end position="225"/>
    </location>
</feature>